<dbReference type="AlphaFoldDB" id="A0A4Y7KNK8"/>
<feature type="region of interest" description="Disordered" evidence="1">
    <location>
        <begin position="247"/>
        <end position="267"/>
    </location>
</feature>
<evidence type="ECO:0000256" key="1">
    <source>
        <dbReference type="SAM" id="MobiDB-lite"/>
    </source>
</evidence>
<dbReference type="STRING" id="3469.A0A4Y7KNK8"/>
<proteinExistence type="predicted"/>
<sequence length="454" mass="48746">MKCQMRVCYGRSPALSQWYVSELVWVCDEETVDGALGLNLVMVLSINRGPPQNNFQVAPQNASSYGSLGSHGSYNEGVGLGSNYGSYGDDSCVYAYYSPVGPSVLNIRAQGGGVPIAGASSDARWRTSQLSHGNGGLGVSPSAGNFGPMSLGVSPSQFTPRNHHTQVSTGSSGKFGPTSPARGSVHGSPLRKMAAVGHFNNRRRSWGHPGSHSLPPQEIQRTGKGIILMVPAVVTSVPQLNSNMPYRPSLESTNEKAEISSLPDPGDWDPNYSEELLLQEDGPDVGSMVSEFTNIMRISHPPDPAVPVAGMGRFNNTYQTHMNSHIPNQRNFLTNQAFPQVDASSSSAHDMHAGHGRPIMSSQFTPHSAQISPSRFGQHPPPCHRSNYVPPNFARGGEWNHQKVQPPPIYNNVGSHSLGNNTLPNGSPWGLRPGYPVTNIPPASNSRKDYGRIV</sequence>
<accession>A0A4Y7KNK8</accession>
<dbReference type="EMBL" id="CM010722">
    <property type="protein sequence ID" value="RZC73920.1"/>
    <property type="molecule type" value="Genomic_DNA"/>
</dbReference>
<keyword evidence="3" id="KW-1185">Reference proteome</keyword>
<protein>
    <submittedName>
        <fullName evidence="2">Uncharacterized protein</fullName>
    </submittedName>
</protein>
<dbReference type="Gramene" id="RZC73920">
    <property type="protein sequence ID" value="RZC73920"/>
    <property type="gene ID" value="C5167_049402"/>
</dbReference>
<evidence type="ECO:0000313" key="2">
    <source>
        <dbReference type="EMBL" id="RZC73920.1"/>
    </source>
</evidence>
<organism evidence="2 3">
    <name type="scientific">Papaver somniferum</name>
    <name type="common">Opium poppy</name>
    <dbReference type="NCBI Taxonomy" id="3469"/>
    <lineage>
        <taxon>Eukaryota</taxon>
        <taxon>Viridiplantae</taxon>
        <taxon>Streptophyta</taxon>
        <taxon>Embryophyta</taxon>
        <taxon>Tracheophyta</taxon>
        <taxon>Spermatophyta</taxon>
        <taxon>Magnoliopsida</taxon>
        <taxon>Ranunculales</taxon>
        <taxon>Papaveraceae</taxon>
        <taxon>Papaveroideae</taxon>
        <taxon>Papaver</taxon>
    </lineage>
</organism>
<evidence type="ECO:0000313" key="3">
    <source>
        <dbReference type="Proteomes" id="UP000316621"/>
    </source>
</evidence>
<reference evidence="2 3" key="1">
    <citation type="journal article" date="2018" name="Science">
        <title>The opium poppy genome and morphinan production.</title>
        <authorList>
            <person name="Guo L."/>
            <person name="Winzer T."/>
            <person name="Yang X."/>
            <person name="Li Y."/>
            <person name="Ning Z."/>
            <person name="He Z."/>
            <person name="Teodor R."/>
            <person name="Lu Y."/>
            <person name="Bowser T.A."/>
            <person name="Graham I.A."/>
            <person name="Ye K."/>
        </authorList>
    </citation>
    <scope>NUCLEOTIDE SEQUENCE [LARGE SCALE GENOMIC DNA]</scope>
    <source>
        <strain evidence="3">cv. HN1</strain>
        <tissue evidence="2">Leaves</tissue>
    </source>
</reference>
<feature type="region of interest" description="Disordered" evidence="1">
    <location>
        <begin position="160"/>
        <end position="188"/>
    </location>
</feature>
<feature type="compositionally biased region" description="Polar residues" evidence="1">
    <location>
        <begin position="160"/>
        <end position="172"/>
    </location>
</feature>
<dbReference type="Proteomes" id="UP000316621">
    <property type="component" value="Chromosome 8"/>
</dbReference>
<gene>
    <name evidence="2" type="ORF">C5167_049402</name>
</gene>
<dbReference type="OMA" id="WVCDEET"/>
<name>A0A4Y7KNK8_PAPSO</name>